<comment type="caution">
    <text evidence="2">The sequence shown here is derived from an EMBL/GenBank/DDBJ whole genome shotgun (WGS) entry which is preliminary data.</text>
</comment>
<evidence type="ECO:0000313" key="2">
    <source>
        <dbReference type="EMBL" id="KAJ7778163.1"/>
    </source>
</evidence>
<reference evidence="2" key="1">
    <citation type="submission" date="2023-03" db="EMBL/GenBank/DDBJ databases">
        <title>Massive genome expansion in bonnet fungi (Mycena s.s.) driven by repeated elements and novel gene families across ecological guilds.</title>
        <authorList>
            <consortium name="Lawrence Berkeley National Laboratory"/>
            <person name="Harder C.B."/>
            <person name="Miyauchi S."/>
            <person name="Viragh M."/>
            <person name="Kuo A."/>
            <person name="Thoen E."/>
            <person name="Andreopoulos B."/>
            <person name="Lu D."/>
            <person name="Skrede I."/>
            <person name="Drula E."/>
            <person name="Henrissat B."/>
            <person name="Morin E."/>
            <person name="Kohler A."/>
            <person name="Barry K."/>
            <person name="LaButti K."/>
            <person name="Morin E."/>
            <person name="Salamov A."/>
            <person name="Lipzen A."/>
            <person name="Mereny Z."/>
            <person name="Hegedus B."/>
            <person name="Baldrian P."/>
            <person name="Stursova M."/>
            <person name="Weitz H."/>
            <person name="Taylor A."/>
            <person name="Grigoriev I.V."/>
            <person name="Nagy L.G."/>
            <person name="Martin F."/>
            <person name="Kauserud H."/>
        </authorList>
    </citation>
    <scope>NUCLEOTIDE SEQUENCE</scope>
    <source>
        <strain evidence="2">CBHHK182m</strain>
    </source>
</reference>
<proteinExistence type="predicted"/>
<dbReference type="Proteomes" id="UP001215598">
    <property type="component" value="Unassembled WGS sequence"/>
</dbReference>
<organism evidence="2 3">
    <name type="scientific">Mycena metata</name>
    <dbReference type="NCBI Taxonomy" id="1033252"/>
    <lineage>
        <taxon>Eukaryota</taxon>
        <taxon>Fungi</taxon>
        <taxon>Dikarya</taxon>
        <taxon>Basidiomycota</taxon>
        <taxon>Agaricomycotina</taxon>
        <taxon>Agaricomycetes</taxon>
        <taxon>Agaricomycetidae</taxon>
        <taxon>Agaricales</taxon>
        <taxon>Marasmiineae</taxon>
        <taxon>Mycenaceae</taxon>
        <taxon>Mycena</taxon>
    </lineage>
</organism>
<dbReference type="AlphaFoldDB" id="A0AAD7K4N2"/>
<name>A0AAD7K4N2_9AGAR</name>
<keyword evidence="1" id="KW-0175">Coiled coil</keyword>
<dbReference type="EMBL" id="JARKIB010000007">
    <property type="protein sequence ID" value="KAJ7778163.1"/>
    <property type="molecule type" value="Genomic_DNA"/>
</dbReference>
<evidence type="ECO:0000313" key="3">
    <source>
        <dbReference type="Proteomes" id="UP001215598"/>
    </source>
</evidence>
<keyword evidence="3" id="KW-1185">Reference proteome</keyword>
<sequence length="248" mass="28403">MSGFKTLSLSLQNVQEDLSRVLESVERINETNKIIQRATESINSHLKSHLAARKDKLERLTEALRAEVLNRINKGIAEDGMSQLSQSEICTLEANAFDSMYYLIDIDPDLPVDDDVQAIAAKVHEHLGSSAVNLFSFCHRASRHNTKTGETLRRAWPPSVEYARGVLLEMAKELEIQDGPNAAYELDIQFAQEFLEAHASTYDWWDHNRRDEYERDEDDLPLFAEGDSVDPQLQELRDEILRRERSSM</sequence>
<evidence type="ECO:0000256" key="1">
    <source>
        <dbReference type="SAM" id="Coils"/>
    </source>
</evidence>
<accession>A0AAD7K4N2</accession>
<gene>
    <name evidence="2" type="ORF">B0H16DRAFT_1711698</name>
</gene>
<feature type="coiled-coil region" evidence="1">
    <location>
        <begin position="11"/>
        <end position="67"/>
    </location>
</feature>
<protein>
    <submittedName>
        <fullName evidence="2">Uncharacterized protein</fullName>
    </submittedName>
</protein>